<organism evidence="3 4">
    <name type="scientific">Psychrosphaera saromensis</name>
    <dbReference type="NCBI Taxonomy" id="716813"/>
    <lineage>
        <taxon>Bacteria</taxon>
        <taxon>Pseudomonadati</taxon>
        <taxon>Pseudomonadota</taxon>
        <taxon>Gammaproteobacteria</taxon>
        <taxon>Alteromonadales</taxon>
        <taxon>Pseudoalteromonadaceae</taxon>
        <taxon>Psychrosphaera</taxon>
    </lineage>
</organism>
<dbReference type="Pfam" id="PF21083">
    <property type="entry name" value="ZapC_N"/>
    <property type="match status" value="1"/>
</dbReference>
<dbReference type="Proteomes" id="UP000239007">
    <property type="component" value="Unassembled WGS sequence"/>
</dbReference>
<accession>A0A2S7UZG6</accession>
<dbReference type="OrthoDB" id="5765005at2"/>
<name>A0A2S7UZG6_9GAMM</name>
<feature type="domain" description="Cell-division protein ZapC N-terminal" evidence="2">
    <location>
        <begin position="26"/>
        <end position="106"/>
    </location>
</feature>
<evidence type="ECO:0000259" key="2">
    <source>
        <dbReference type="Pfam" id="PF21083"/>
    </source>
</evidence>
<evidence type="ECO:0008006" key="5">
    <source>
        <dbReference type="Google" id="ProtNLM"/>
    </source>
</evidence>
<dbReference type="InterPro" id="IPR048372">
    <property type="entry name" value="ZapC_C"/>
</dbReference>
<feature type="domain" description="Cell-division protein ZapC C-terminal" evidence="1">
    <location>
        <begin position="111"/>
        <end position="184"/>
    </location>
</feature>
<dbReference type="AlphaFoldDB" id="A0A2S7UZG6"/>
<comment type="caution">
    <text evidence="3">The sequence shown here is derived from an EMBL/GenBank/DDBJ whole genome shotgun (WGS) entry which is preliminary data.</text>
</comment>
<proteinExistence type="predicted"/>
<keyword evidence="4" id="KW-1185">Reference proteome</keyword>
<evidence type="ECO:0000313" key="3">
    <source>
        <dbReference type="EMBL" id="PQJ54660.1"/>
    </source>
</evidence>
<dbReference type="InterPro" id="IPR048373">
    <property type="entry name" value="ZapC_N"/>
</dbReference>
<reference evidence="3 4" key="1">
    <citation type="submission" date="2016-12" db="EMBL/GenBank/DDBJ databases">
        <title>Diversity of luminous bacteria.</title>
        <authorList>
            <person name="Yoshizawa S."/>
            <person name="Kogure K."/>
        </authorList>
    </citation>
    <scope>NUCLEOTIDE SEQUENCE [LARGE SCALE GENOMIC DNA]</scope>
    <source>
        <strain evidence="3 4">SA4-48</strain>
    </source>
</reference>
<evidence type="ECO:0000259" key="1">
    <source>
        <dbReference type="Pfam" id="PF07126"/>
    </source>
</evidence>
<evidence type="ECO:0000313" key="4">
    <source>
        <dbReference type="Proteomes" id="UP000239007"/>
    </source>
</evidence>
<dbReference type="Pfam" id="PF07126">
    <property type="entry name" value="ZapC_C"/>
    <property type="match status" value="1"/>
</dbReference>
<gene>
    <name evidence="3" type="ORF">BTO11_14060</name>
</gene>
<protein>
    <recommendedName>
        <fullName evidence="5">Cell division protein ZapC</fullName>
    </recommendedName>
</protein>
<dbReference type="EMBL" id="MSCH01000003">
    <property type="protein sequence ID" value="PQJ54660.1"/>
    <property type="molecule type" value="Genomic_DNA"/>
</dbReference>
<sequence length="193" mass="22162">MQNSVTLIAKNFSIIRWLALQNNLVNWYWQVDVNSDEFILNLSNDIQFPTLFSRQQLLTTSQKHIPFTTEDAVVYSRFRELLALTKLNPQAQFSIAVNATAVHNYLGAYATKSWLFETIGNPGFYFESGDIVETESKSIGYYLVIDTDELTSTIMLLSEQQQIDTNRVFNQGQVIRVHNDRLEKKSNIESLAL</sequence>